<keyword evidence="2" id="KW-0812">Transmembrane</keyword>
<feature type="compositionally biased region" description="Polar residues" evidence="1">
    <location>
        <begin position="132"/>
        <end position="143"/>
    </location>
</feature>
<dbReference type="RefSeq" id="WP_328366088.1">
    <property type="nucleotide sequence ID" value="NZ_CP107936.1"/>
</dbReference>
<protein>
    <submittedName>
        <fullName evidence="3">Uncharacterized protein</fullName>
    </submittedName>
</protein>
<feature type="compositionally biased region" description="Low complexity" evidence="1">
    <location>
        <begin position="1"/>
        <end position="14"/>
    </location>
</feature>
<keyword evidence="2" id="KW-1133">Transmembrane helix</keyword>
<feature type="region of interest" description="Disordered" evidence="1">
    <location>
        <begin position="1"/>
        <end position="65"/>
    </location>
</feature>
<evidence type="ECO:0000256" key="1">
    <source>
        <dbReference type="SAM" id="MobiDB-lite"/>
    </source>
</evidence>
<keyword evidence="4" id="KW-1185">Reference proteome</keyword>
<proteinExistence type="predicted"/>
<dbReference type="Proteomes" id="UP001346877">
    <property type="component" value="Chromosome"/>
</dbReference>
<evidence type="ECO:0000313" key="4">
    <source>
        <dbReference type="Proteomes" id="UP001346877"/>
    </source>
</evidence>
<evidence type="ECO:0000313" key="3">
    <source>
        <dbReference type="EMBL" id="WUI80230.1"/>
    </source>
</evidence>
<feature type="region of interest" description="Disordered" evidence="1">
    <location>
        <begin position="106"/>
        <end position="143"/>
    </location>
</feature>
<evidence type="ECO:0000256" key="2">
    <source>
        <dbReference type="SAM" id="Phobius"/>
    </source>
</evidence>
<organism evidence="3 4">
    <name type="scientific">Micromonospora zamorensis</name>
    <dbReference type="NCBI Taxonomy" id="709883"/>
    <lineage>
        <taxon>Bacteria</taxon>
        <taxon>Bacillati</taxon>
        <taxon>Actinomycetota</taxon>
        <taxon>Actinomycetes</taxon>
        <taxon>Micromonosporales</taxon>
        <taxon>Micromonosporaceae</taxon>
        <taxon>Micromonospora</taxon>
    </lineage>
</organism>
<reference evidence="3 4" key="1">
    <citation type="submission" date="2022-10" db="EMBL/GenBank/DDBJ databases">
        <title>The complete genomes of actinobacterial strains from the NBC collection.</title>
        <authorList>
            <person name="Joergensen T.S."/>
            <person name="Alvarez Arevalo M."/>
            <person name="Sterndorff E.B."/>
            <person name="Faurdal D."/>
            <person name="Vuksanovic O."/>
            <person name="Mourched A.-S."/>
            <person name="Charusanti P."/>
            <person name="Shaw S."/>
            <person name="Blin K."/>
            <person name="Weber T."/>
        </authorList>
    </citation>
    <scope>NUCLEOTIDE SEQUENCE [LARGE SCALE GENOMIC DNA]</scope>
    <source>
        <strain evidence="3 4">NBC_00396</strain>
    </source>
</reference>
<feature type="compositionally biased region" description="Low complexity" evidence="1">
    <location>
        <begin position="41"/>
        <end position="54"/>
    </location>
</feature>
<dbReference type="EMBL" id="CP107941">
    <property type="protein sequence ID" value="WUI80230.1"/>
    <property type="molecule type" value="Genomic_DNA"/>
</dbReference>
<feature type="compositionally biased region" description="Pro residues" evidence="1">
    <location>
        <begin position="55"/>
        <end position="65"/>
    </location>
</feature>
<name>A0ABZ1P8U3_9ACTN</name>
<accession>A0ABZ1P8U3</accession>
<feature type="compositionally biased region" description="Low complexity" evidence="1">
    <location>
        <begin position="107"/>
        <end position="129"/>
    </location>
</feature>
<keyword evidence="2" id="KW-0472">Membrane</keyword>
<gene>
    <name evidence="3" type="ORF">OG375_19995</name>
</gene>
<sequence length="300" mass="31285">MSDQYPPYGQQPDPNVTPWSGPPAPQQGGQPPYGQQPPMPQYGQQPPMPQYGQQPPMPQYGAPVPPAKKSNKGLIIGLVVGAVVLILALCGGGIGLLVAYGDDDEPTTATSAEPTSGTTPGTTASPAPGQSDAPSDNNSMTARFSSDLSNVCQGSRILNSAPYNGPAGAKAYTFSNSPDRPTSWSSKYVSSTKPYSAKTTEYEAVSVVGCLKFVEGSEGEPTKCLYKDKTGKQVTVDYVSSRYVLTFHAAKTGEKVGDGGTVAAPANRCPSIISYNNVTMKAYASPDAGTIESALDKFLS</sequence>
<feature type="transmembrane region" description="Helical" evidence="2">
    <location>
        <begin position="74"/>
        <end position="100"/>
    </location>
</feature>